<gene>
    <name evidence="1" type="ORF">GCM10023198_30710</name>
</gene>
<keyword evidence="2" id="KW-1185">Reference proteome</keyword>
<evidence type="ECO:0000313" key="1">
    <source>
        <dbReference type="EMBL" id="GAA4706458.1"/>
    </source>
</evidence>
<name>A0ABP8XGP9_9MICO</name>
<protein>
    <submittedName>
        <fullName evidence="1">Uncharacterized protein</fullName>
    </submittedName>
</protein>
<accession>A0ABP8XGP9</accession>
<evidence type="ECO:0000313" key="2">
    <source>
        <dbReference type="Proteomes" id="UP001500843"/>
    </source>
</evidence>
<sequence length="173" mass="19684">MPAMNFDQAMRAERWHALTLGIPGMGPGADASRLRTARRVWQEYVAYSQRVYDSQIWTYDPDPRPSFCLYRIIEASGNIQRVVDAPDFAGEVLRDMGRGYREEIVSDEDGTRWERFSPTINGYRAAARETAHIRAQLQLRGLIPPRPRGQAVTFGFLPPRYEPPTASGIEPPF</sequence>
<dbReference type="Proteomes" id="UP001500843">
    <property type="component" value="Unassembled WGS sequence"/>
</dbReference>
<comment type="caution">
    <text evidence="1">The sequence shown here is derived from an EMBL/GenBank/DDBJ whole genome shotgun (WGS) entry which is preliminary data.</text>
</comment>
<organism evidence="1 2">
    <name type="scientific">Promicromonospora umidemergens</name>
    <dbReference type="NCBI Taxonomy" id="629679"/>
    <lineage>
        <taxon>Bacteria</taxon>
        <taxon>Bacillati</taxon>
        <taxon>Actinomycetota</taxon>
        <taxon>Actinomycetes</taxon>
        <taxon>Micrococcales</taxon>
        <taxon>Promicromonosporaceae</taxon>
        <taxon>Promicromonospora</taxon>
    </lineage>
</organism>
<proteinExistence type="predicted"/>
<reference evidence="2" key="1">
    <citation type="journal article" date="2019" name="Int. J. Syst. Evol. Microbiol.">
        <title>The Global Catalogue of Microorganisms (GCM) 10K type strain sequencing project: providing services to taxonomists for standard genome sequencing and annotation.</title>
        <authorList>
            <consortium name="The Broad Institute Genomics Platform"/>
            <consortium name="The Broad Institute Genome Sequencing Center for Infectious Disease"/>
            <person name="Wu L."/>
            <person name="Ma J."/>
        </authorList>
    </citation>
    <scope>NUCLEOTIDE SEQUENCE [LARGE SCALE GENOMIC DNA]</scope>
    <source>
        <strain evidence="2">JCM 17975</strain>
    </source>
</reference>
<dbReference type="EMBL" id="BAABHM010000012">
    <property type="protein sequence ID" value="GAA4706458.1"/>
    <property type="molecule type" value="Genomic_DNA"/>
</dbReference>